<dbReference type="AlphaFoldDB" id="A0A5K4FAM3"/>
<evidence type="ECO:0000256" key="3">
    <source>
        <dbReference type="SAM" id="Coils"/>
    </source>
</evidence>
<evidence type="ECO:0000256" key="4">
    <source>
        <dbReference type="SAM" id="MobiDB-lite"/>
    </source>
</evidence>
<dbReference type="PROSITE" id="PS50002">
    <property type="entry name" value="SH3"/>
    <property type="match status" value="1"/>
</dbReference>
<dbReference type="InParanoid" id="A0A5K4FAM3"/>
<evidence type="ECO:0000313" key="6">
    <source>
        <dbReference type="Proteomes" id="UP000008854"/>
    </source>
</evidence>
<dbReference type="PANTHER" id="PTHR15176">
    <property type="entry name" value="NEPHROCYSTIN"/>
    <property type="match status" value="1"/>
</dbReference>
<feature type="compositionally biased region" description="Acidic residues" evidence="4">
    <location>
        <begin position="335"/>
        <end position="345"/>
    </location>
</feature>
<keyword evidence="1 2" id="KW-0728">SH3 domain</keyword>
<proteinExistence type="predicted"/>
<evidence type="ECO:0000256" key="2">
    <source>
        <dbReference type="PROSITE-ProRule" id="PRU00192"/>
    </source>
</evidence>
<dbReference type="InterPro" id="IPR001452">
    <property type="entry name" value="SH3_domain"/>
</dbReference>
<feature type="region of interest" description="Disordered" evidence="4">
    <location>
        <begin position="118"/>
        <end position="200"/>
    </location>
</feature>
<dbReference type="WBParaSite" id="Smp_343560.1">
    <property type="protein sequence ID" value="Smp_343560.1"/>
    <property type="gene ID" value="Smp_343560"/>
</dbReference>
<feature type="region of interest" description="Disordered" evidence="4">
    <location>
        <begin position="325"/>
        <end position="360"/>
    </location>
</feature>
<dbReference type="GO" id="GO:0090251">
    <property type="term" value="P:protein localization involved in establishment of planar polarity"/>
    <property type="evidence" value="ECO:0007669"/>
    <property type="project" value="TreeGrafter"/>
</dbReference>
<keyword evidence="3" id="KW-0175">Coiled coil</keyword>
<protein>
    <submittedName>
        <fullName evidence="7">SH3 domain-containing protein</fullName>
    </submittedName>
</protein>
<keyword evidence="6" id="KW-1185">Reference proteome</keyword>
<dbReference type="Pfam" id="PF07653">
    <property type="entry name" value="SH3_2"/>
    <property type="match status" value="1"/>
</dbReference>
<dbReference type="ExpressionAtlas" id="A0A5K4FAM3">
    <property type="expression patterns" value="differential"/>
</dbReference>
<dbReference type="PANTHER" id="PTHR15176:SF1">
    <property type="entry name" value="NEPHROCYSTIN-1"/>
    <property type="match status" value="1"/>
</dbReference>
<evidence type="ECO:0000256" key="1">
    <source>
        <dbReference type="ARBA" id="ARBA00022443"/>
    </source>
</evidence>
<dbReference type="Proteomes" id="UP000008854">
    <property type="component" value="Unassembled WGS sequence"/>
</dbReference>
<feature type="compositionally biased region" description="Polar residues" evidence="4">
    <location>
        <begin position="130"/>
        <end position="142"/>
    </location>
</feature>
<feature type="domain" description="SH3" evidence="5">
    <location>
        <begin position="255"/>
        <end position="315"/>
    </location>
</feature>
<dbReference type="InterPro" id="IPR039687">
    <property type="entry name" value="NPHP1"/>
</dbReference>
<dbReference type="Gene3D" id="2.30.30.40">
    <property type="entry name" value="SH3 Domains"/>
    <property type="match status" value="1"/>
</dbReference>
<feature type="compositionally biased region" description="Polar residues" evidence="4">
    <location>
        <begin position="325"/>
        <end position="334"/>
    </location>
</feature>
<name>A0A5K4FAM3_SCHMA</name>
<sequence>MTEAKKQIDLVTEKLDQTSSQIKRFISFVNSHKKPTSEQQENFNTKAVQFLEELNRHADTIKQIKQDKNTENQLPKLESMKNQLLTRISTLTDKLNKLDKKIGTIRVSLLAGDENISNQKVKSQDPESEMSITINKKSTELNVQDEEEEEEGEKEEQVGKKSKHRKTKSESKSIKLKISKEKNVKESKDTTPAPASNTSTTVIAQIHATDNHDEIHNDDGEDKHNLDPDKTLKKILDSSSVDISSEPVESKKCEMIDLFYQTIRQWIGDDEDDLSFKSGETLKILEKDDDGWWLGENIQGKQGLVPMNFLKDYIKQKDVLNKANIQAEDSPQTYSDDDDADEVAEEEKNQANAVSKQKVNKENIEVKSSEITKTSTSVNQIPDYTEDSVEYGEETWENDEKEGEGDETSENFDIEEDEESEDEDNNVEEDNVEIIEEEKVGITQSSKLMHSGKSFASTPFVDTEKRYSPWSMAFTMQQITRNNEKALEAYQPLPSSVRLSFLSLPGLASYNYQKFLSPKLGNSHLIFTDILLDTDSKKITRRQPRWQKIISIQKITQLSILEESNLSILNCLVRLCLFDGIMPISNICYLPITPTDREKKTWIVTPHNIKKSEKLYELSSDLFVRYNDQNMNICILIEIQIVVSNQNSNQPIELSLGWITIPLYDENGQIIPNKTCDYQLQDSLPFENGKGNKTSVKDVSLKSRMQNLLFNKTTQVTVRFSQPNKEQQDKLNSLPDILIGLIGYAPFLSYHRDFLANIFPGFGRTDDKDRFILRYVQPEVALFPVVADCPLLIECLRVSWQDRLKEIPGNSKKDSEYLKKLYSDHFRRVIYPLLWLQDIEFPSVMSLQQFENESPKVLNLIEQIRQNFMKFITSNQYTFKLFTSKEFTCPIQFPN</sequence>
<feature type="region of interest" description="Disordered" evidence="4">
    <location>
        <begin position="383"/>
        <end position="428"/>
    </location>
</feature>
<dbReference type="PRINTS" id="PR00452">
    <property type="entry name" value="SH3DOMAIN"/>
</dbReference>
<feature type="compositionally biased region" description="Basic and acidic residues" evidence="4">
    <location>
        <begin position="168"/>
        <end position="189"/>
    </location>
</feature>
<evidence type="ECO:0000313" key="7">
    <source>
        <dbReference type="WBParaSite" id="Smp_343560.1"/>
    </source>
</evidence>
<feature type="compositionally biased region" description="Low complexity" evidence="4">
    <location>
        <begin position="190"/>
        <end position="200"/>
    </location>
</feature>
<feature type="compositionally biased region" description="Acidic residues" evidence="4">
    <location>
        <begin position="384"/>
        <end position="428"/>
    </location>
</feature>
<evidence type="ECO:0000259" key="5">
    <source>
        <dbReference type="PROSITE" id="PS50002"/>
    </source>
</evidence>
<dbReference type="GO" id="GO:0005737">
    <property type="term" value="C:cytoplasm"/>
    <property type="evidence" value="ECO:0007669"/>
    <property type="project" value="TreeGrafter"/>
</dbReference>
<feature type="coiled-coil region" evidence="3">
    <location>
        <begin position="51"/>
        <end position="101"/>
    </location>
</feature>
<feature type="compositionally biased region" description="Acidic residues" evidence="4">
    <location>
        <begin position="143"/>
        <end position="154"/>
    </location>
</feature>
<organism evidence="6 7">
    <name type="scientific">Schistosoma mansoni</name>
    <name type="common">Blood fluke</name>
    <dbReference type="NCBI Taxonomy" id="6183"/>
    <lineage>
        <taxon>Eukaryota</taxon>
        <taxon>Metazoa</taxon>
        <taxon>Spiralia</taxon>
        <taxon>Lophotrochozoa</taxon>
        <taxon>Platyhelminthes</taxon>
        <taxon>Trematoda</taxon>
        <taxon>Digenea</taxon>
        <taxon>Strigeidida</taxon>
        <taxon>Schistosomatoidea</taxon>
        <taxon>Schistosomatidae</taxon>
        <taxon>Schistosoma</taxon>
    </lineage>
</organism>
<dbReference type="GO" id="GO:0005929">
    <property type="term" value="C:cilium"/>
    <property type="evidence" value="ECO:0007669"/>
    <property type="project" value="TreeGrafter"/>
</dbReference>
<dbReference type="InterPro" id="IPR036028">
    <property type="entry name" value="SH3-like_dom_sf"/>
</dbReference>
<reference evidence="7" key="2">
    <citation type="submission" date="2019-11" db="UniProtKB">
        <authorList>
            <consortium name="WormBaseParasite"/>
        </authorList>
    </citation>
    <scope>IDENTIFICATION</scope>
    <source>
        <strain evidence="7">Puerto Rican</strain>
    </source>
</reference>
<dbReference type="SMART" id="SM00326">
    <property type="entry name" value="SH3"/>
    <property type="match status" value="1"/>
</dbReference>
<reference evidence="6" key="1">
    <citation type="journal article" date="2012" name="PLoS Negl. Trop. Dis.">
        <title>A systematically improved high quality genome and transcriptome of the human blood fluke Schistosoma mansoni.</title>
        <authorList>
            <person name="Protasio A.V."/>
            <person name="Tsai I.J."/>
            <person name="Babbage A."/>
            <person name="Nichol S."/>
            <person name="Hunt M."/>
            <person name="Aslett M.A."/>
            <person name="De Silva N."/>
            <person name="Velarde G.S."/>
            <person name="Anderson T.J."/>
            <person name="Clark R.C."/>
            <person name="Davidson C."/>
            <person name="Dillon G.P."/>
            <person name="Holroyd N.E."/>
            <person name="LoVerde P.T."/>
            <person name="Lloyd C."/>
            <person name="McQuillan J."/>
            <person name="Oliveira G."/>
            <person name="Otto T.D."/>
            <person name="Parker-Manuel S.J."/>
            <person name="Quail M.A."/>
            <person name="Wilson R.A."/>
            <person name="Zerlotini A."/>
            <person name="Dunne D.W."/>
            <person name="Berriman M."/>
        </authorList>
    </citation>
    <scope>NUCLEOTIDE SEQUENCE [LARGE SCALE GENOMIC DNA]</scope>
    <source>
        <strain evidence="6">Puerto Rican</strain>
    </source>
</reference>
<dbReference type="STRING" id="6183.A0A5K4FAM3"/>
<dbReference type="SUPFAM" id="SSF50044">
    <property type="entry name" value="SH3-domain"/>
    <property type="match status" value="1"/>
</dbReference>
<accession>A0A5K4FAM3</accession>